<proteinExistence type="inferred from homology"/>
<keyword evidence="5" id="KW-0809">Transit peptide</keyword>
<feature type="compositionally biased region" description="Basic and acidic residues" evidence="10">
    <location>
        <begin position="219"/>
        <end position="240"/>
    </location>
</feature>
<dbReference type="InterPro" id="IPR012571">
    <property type="entry name" value="Mdm31/Mdm32"/>
</dbReference>
<keyword evidence="7" id="KW-0496">Mitochondrion</keyword>
<feature type="compositionally biased region" description="Basic residues" evidence="10">
    <location>
        <begin position="72"/>
        <end position="83"/>
    </location>
</feature>
<keyword evidence="4" id="KW-0999">Mitochondrion inner membrane</keyword>
<dbReference type="AlphaFoldDB" id="A0A9P6Q1L9"/>
<evidence type="ECO:0000256" key="9">
    <source>
        <dbReference type="ARBA" id="ARBA00025191"/>
    </source>
</evidence>
<comment type="function">
    <text evidence="9">Involved in the organization of the mitochondrial membranes and the global structure of the mitochondria. Also required for mitochondrial distribution and mobility as well as for the maintenance of mitochondrial DNA nucleoids structures.</text>
</comment>
<reference evidence="12" key="1">
    <citation type="journal article" date="2020" name="Fungal Divers.">
        <title>Resolving the Mortierellaceae phylogeny through synthesis of multi-gene phylogenetics and phylogenomics.</title>
        <authorList>
            <person name="Vandepol N."/>
            <person name="Liber J."/>
            <person name="Desiro A."/>
            <person name="Na H."/>
            <person name="Kennedy M."/>
            <person name="Barry K."/>
            <person name="Grigoriev I.V."/>
            <person name="Miller A.N."/>
            <person name="O'Donnell K."/>
            <person name="Stajich J.E."/>
            <person name="Bonito G."/>
        </authorList>
    </citation>
    <scope>NUCLEOTIDE SEQUENCE</scope>
    <source>
        <strain evidence="12">BC1065</strain>
    </source>
</reference>
<feature type="region of interest" description="Disordered" evidence="10">
    <location>
        <begin position="63"/>
        <end position="92"/>
    </location>
</feature>
<evidence type="ECO:0000256" key="11">
    <source>
        <dbReference type="SAM" id="Phobius"/>
    </source>
</evidence>
<evidence type="ECO:0000256" key="5">
    <source>
        <dbReference type="ARBA" id="ARBA00022946"/>
    </source>
</evidence>
<feature type="region of interest" description="Disordered" evidence="10">
    <location>
        <begin position="217"/>
        <end position="240"/>
    </location>
</feature>
<feature type="compositionally biased region" description="Basic and acidic residues" evidence="10">
    <location>
        <begin position="547"/>
        <end position="560"/>
    </location>
</feature>
<keyword evidence="13" id="KW-1185">Reference proteome</keyword>
<dbReference type="PANTHER" id="PTHR31068:SF0">
    <property type="entry name" value="MITOCHONDRIAL DISTRIBUTION AND MORPHOLOGY PROTEIN 31"/>
    <property type="match status" value="1"/>
</dbReference>
<evidence type="ECO:0000256" key="6">
    <source>
        <dbReference type="ARBA" id="ARBA00022989"/>
    </source>
</evidence>
<protein>
    <submittedName>
        <fullName evidence="12">Mitochondrial distribution and morphology protein 31, mitochondrial</fullName>
    </submittedName>
</protein>
<evidence type="ECO:0000313" key="12">
    <source>
        <dbReference type="EMBL" id="KAG0256983.1"/>
    </source>
</evidence>
<dbReference type="OrthoDB" id="17678at2759"/>
<name>A0A9P6Q1L9_9FUNG</name>
<keyword evidence="3 11" id="KW-0812">Transmembrane</keyword>
<evidence type="ECO:0000256" key="10">
    <source>
        <dbReference type="SAM" id="MobiDB-lite"/>
    </source>
</evidence>
<evidence type="ECO:0000256" key="8">
    <source>
        <dbReference type="ARBA" id="ARBA00023136"/>
    </source>
</evidence>
<evidence type="ECO:0000256" key="3">
    <source>
        <dbReference type="ARBA" id="ARBA00022692"/>
    </source>
</evidence>
<keyword evidence="6 11" id="KW-1133">Transmembrane helix</keyword>
<evidence type="ECO:0000256" key="4">
    <source>
        <dbReference type="ARBA" id="ARBA00022792"/>
    </source>
</evidence>
<comment type="similarity">
    <text evidence="2">Belongs to the MDM31/MDM32 family.</text>
</comment>
<feature type="region of interest" description="Disordered" evidence="10">
    <location>
        <begin position="513"/>
        <end position="560"/>
    </location>
</feature>
<organism evidence="12 13">
    <name type="scientific">Actinomortierella ambigua</name>
    <dbReference type="NCBI Taxonomy" id="1343610"/>
    <lineage>
        <taxon>Eukaryota</taxon>
        <taxon>Fungi</taxon>
        <taxon>Fungi incertae sedis</taxon>
        <taxon>Mucoromycota</taxon>
        <taxon>Mortierellomycotina</taxon>
        <taxon>Mortierellomycetes</taxon>
        <taxon>Mortierellales</taxon>
        <taxon>Mortierellaceae</taxon>
        <taxon>Actinomortierella</taxon>
    </lineage>
</organism>
<dbReference type="GO" id="GO:0007005">
    <property type="term" value="P:mitochondrion organization"/>
    <property type="evidence" value="ECO:0007669"/>
    <property type="project" value="InterPro"/>
</dbReference>
<sequence>MMQKASISGLATVAASSSGLAPTMRSRMSCLRSNHVKTAPCTAYTRTKLAPASIRSSVTRRTFVSESTTQQAKKHHKHHKPQHHPPPTGPLNRVERAKLLSDAPNWLARMKLRLKLLLMRQIRPWRVDDFIAVFSWAFLANVMFVLLGTTTFVSLVLAALNSLQFQGFVAAKISDYLTASTGVKVKFDSAIVPNWKDGKITLQNVVMTKRAVDPTTGEPIRDQNVHVGEDHSGHGHEHDTHDLTEEEIDTNFTMFDLTIDEIHVTLSAKRWLDGKGLIQDASIKGIRGVVDRTHVWWDPDEEYIPAEHRRKHVPGDFELDSFELNDMLVTVLQPDGFRPYNVSIFSAQLPGLRKQWLFYDMLCADSMVGMFDGCLFSCYTAQRETTDSQTDSKWKRTTRFKIDDVKIDHLNAGVEGPFGWIYSGTVDVTCDVKIPKEPDEDVLLRLVNDIVDKIDEVVDFAPLPLVFGTGTIGGKEYVYYPNREAQARYQTRLEEEEVLRQLEKERMALEASLQQHRPHGQVLPNQQQQQQQQQPHEHRPTASSEAESLHSHSINEVRPPEHTMLTPEQEHLRHLQHHQHQHHQHMFHQHQEKLHQLQQQRLHAMKKGKKPALVMDFEFRFNDTKATVPLRTDSMSTWSNAMIRPIVAFINSNRTSIPIRFRVEMDLGEFDGSWTQYDSNLMYTMSDEMGRAWTALVQDERDRNRKLKRVGLWGLQSVTRNIVSVYDYARGRQGFWDYLGGQPI</sequence>
<evidence type="ECO:0000256" key="7">
    <source>
        <dbReference type="ARBA" id="ARBA00023128"/>
    </source>
</evidence>
<keyword evidence="8 11" id="KW-0472">Membrane</keyword>
<dbReference type="PANTHER" id="PTHR31068">
    <property type="entry name" value="MITOCHONDRIAL DISTRIBUTION AND MORPHOLOGY PROTEIN 31"/>
    <property type="match status" value="1"/>
</dbReference>
<dbReference type="GO" id="GO:0000001">
    <property type="term" value="P:mitochondrion inheritance"/>
    <property type="evidence" value="ECO:0007669"/>
    <property type="project" value="InterPro"/>
</dbReference>
<dbReference type="GO" id="GO:0005743">
    <property type="term" value="C:mitochondrial inner membrane"/>
    <property type="evidence" value="ECO:0007669"/>
    <property type="project" value="UniProtKB-SubCell"/>
</dbReference>
<accession>A0A9P6Q1L9</accession>
<gene>
    <name evidence="12" type="primary">MDM31</name>
    <name evidence="12" type="ORF">DFQ27_005372</name>
</gene>
<dbReference type="Proteomes" id="UP000807716">
    <property type="component" value="Unassembled WGS sequence"/>
</dbReference>
<comment type="subcellular location">
    <subcellularLocation>
        <location evidence="1">Mitochondrion inner membrane</location>
    </subcellularLocation>
</comment>
<dbReference type="Pfam" id="PF08118">
    <property type="entry name" value="MDM31_MDM32"/>
    <property type="match status" value="1"/>
</dbReference>
<evidence type="ECO:0000256" key="1">
    <source>
        <dbReference type="ARBA" id="ARBA00004273"/>
    </source>
</evidence>
<evidence type="ECO:0000256" key="2">
    <source>
        <dbReference type="ARBA" id="ARBA00005687"/>
    </source>
</evidence>
<feature type="transmembrane region" description="Helical" evidence="11">
    <location>
        <begin position="130"/>
        <end position="160"/>
    </location>
</feature>
<dbReference type="EMBL" id="JAAAJB010000381">
    <property type="protein sequence ID" value="KAG0256983.1"/>
    <property type="molecule type" value="Genomic_DNA"/>
</dbReference>
<comment type="caution">
    <text evidence="12">The sequence shown here is derived from an EMBL/GenBank/DDBJ whole genome shotgun (WGS) entry which is preliminary data.</text>
</comment>
<evidence type="ECO:0000313" key="13">
    <source>
        <dbReference type="Proteomes" id="UP000807716"/>
    </source>
</evidence>